<keyword evidence="3 5" id="KW-1133">Transmembrane helix</keyword>
<proteinExistence type="predicted"/>
<evidence type="ECO:0000259" key="6">
    <source>
        <dbReference type="Pfam" id="PF01061"/>
    </source>
</evidence>
<dbReference type="EMBL" id="LGRX02033360">
    <property type="protein sequence ID" value="KAK3241608.1"/>
    <property type="molecule type" value="Genomic_DNA"/>
</dbReference>
<dbReference type="InterPro" id="IPR013525">
    <property type="entry name" value="ABC2_TM"/>
</dbReference>
<dbReference type="Pfam" id="PF01061">
    <property type="entry name" value="ABC2_membrane"/>
    <property type="match status" value="1"/>
</dbReference>
<keyword evidence="8" id="KW-1185">Reference proteome</keyword>
<dbReference type="Proteomes" id="UP001190700">
    <property type="component" value="Unassembled WGS sequence"/>
</dbReference>
<name>A0AAE0BSY5_9CHLO</name>
<feature type="non-terminal residue" evidence="7">
    <location>
        <position position="1"/>
    </location>
</feature>
<comment type="caution">
    <text evidence="7">The sequence shown here is derived from an EMBL/GenBank/DDBJ whole genome shotgun (WGS) entry which is preliminary data.</text>
</comment>
<accession>A0AAE0BSY5</accession>
<keyword evidence="4 5" id="KW-0472">Membrane</keyword>
<feature type="transmembrane region" description="Helical" evidence="5">
    <location>
        <begin position="31"/>
        <end position="49"/>
    </location>
</feature>
<evidence type="ECO:0000313" key="8">
    <source>
        <dbReference type="Proteomes" id="UP001190700"/>
    </source>
</evidence>
<organism evidence="7 8">
    <name type="scientific">Cymbomonas tetramitiformis</name>
    <dbReference type="NCBI Taxonomy" id="36881"/>
    <lineage>
        <taxon>Eukaryota</taxon>
        <taxon>Viridiplantae</taxon>
        <taxon>Chlorophyta</taxon>
        <taxon>Pyramimonadophyceae</taxon>
        <taxon>Pyramimonadales</taxon>
        <taxon>Pyramimonadaceae</taxon>
        <taxon>Cymbomonas</taxon>
    </lineage>
</organism>
<dbReference type="GO" id="GO:0140359">
    <property type="term" value="F:ABC-type transporter activity"/>
    <property type="evidence" value="ECO:0007669"/>
    <property type="project" value="InterPro"/>
</dbReference>
<evidence type="ECO:0000313" key="7">
    <source>
        <dbReference type="EMBL" id="KAK3241608.1"/>
    </source>
</evidence>
<evidence type="ECO:0000256" key="1">
    <source>
        <dbReference type="ARBA" id="ARBA00004141"/>
    </source>
</evidence>
<evidence type="ECO:0000256" key="5">
    <source>
        <dbReference type="SAM" id="Phobius"/>
    </source>
</evidence>
<reference evidence="7 8" key="1">
    <citation type="journal article" date="2015" name="Genome Biol. Evol.">
        <title>Comparative Genomics of a Bacterivorous Green Alga Reveals Evolutionary Causalities and Consequences of Phago-Mixotrophic Mode of Nutrition.</title>
        <authorList>
            <person name="Burns J.A."/>
            <person name="Paasch A."/>
            <person name="Narechania A."/>
            <person name="Kim E."/>
        </authorList>
    </citation>
    <scope>NUCLEOTIDE SEQUENCE [LARGE SCALE GENOMIC DNA]</scope>
    <source>
        <strain evidence="7 8">PLY_AMNH</strain>
    </source>
</reference>
<feature type="domain" description="ABC-2 type transporter transmembrane" evidence="6">
    <location>
        <begin position="8"/>
        <end position="77"/>
    </location>
</feature>
<dbReference type="AlphaFoldDB" id="A0AAE0BSY5"/>
<sequence>KAGPYHLGALSAQAFGFVMAAGLPPAAANQLCPTILTILSVFAGIYINLDSVPEGASWIRYVNFVYYQFAGLMNNEFHGQAGYTCESDEESCLTTGEQVLDAWSLQDVDIRTAIIAQALLQFGAQIIAFVLLLVNGPKYMPLQATLASPQLPISEHQIVVQKPPQVTTDL</sequence>
<gene>
    <name evidence="7" type="ORF">CYMTET_48640</name>
</gene>
<evidence type="ECO:0000256" key="4">
    <source>
        <dbReference type="ARBA" id="ARBA00023136"/>
    </source>
</evidence>
<feature type="transmembrane region" description="Helical" evidence="5">
    <location>
        <begin position="114"/>
        <end position="134"/>
    </location>
</feature>
<evidence type="ECO:0000256" key="2">
    <source>
        <dbReference type="ARBA" id="ARBA00022692"/>
    </source>
</evidence>
<evidence type="ECO:0000256" key="3">
    <source>
        <dbReference type="ARBA" id="ARBA00022989"/>
    </source>
</evidence>
<dbReference type="GO" id="GO:0016020">
    <property type="term" value="C:membrane"/>
    <property type="evidence" value="ECO:0007669"/>
    <property type="project" value="UniProtKB-SubCell"/>
</dbReference>
<keyword evidence="2 5" id="KW-0812">Transmembrane</keyword>
<protein>
    <recommendedName>
        <fullName evidence="6">ABC-2 type transporter transmembrane domain-containing protein</fullName>
    </recommendedName>
</protein>
<comment type="subcellular location">
    <subcellularLocation>
        <location evidence="1">Membrane</location>
        <topology evidence="1">Multi-pass membrane protein</topology>
    </subcellularLocation>
</comment>